<dbReference type="AlphaFoldDB" id="A0ABC8LSZ6"/>
<keyword evidence="2" id="KW-1185">Reference proteome</keyword>
<dbReference type="PANTHER" id="PTHR35460">
    <property type="entry name" value="TRNA LIGASE 1"/>
    <property type="match status" value="1"/>
</dbReference>
<evidence type="ECO:0000313" key="2">
    <source>
        <dbReference type="Proteomes" id="UP001642260"/>
    </source>
</evidence>
<sequence length="105" mass="11397">MIFLRKSVTSFFAAFDALCEEGIATSVCRALDEVADISILGSKDHVKVQGEILEGLVARIMSSGSARDMEYVLRNHPPPPCDGGALPYQCLFSTLVSDTFRVSNL</sequence>
<gene>
    <name evidence="1" type="ORF">ERUC_LOCUS39086</name>
</gene>
<evidence type="ECO:0000313" key="1">
    <source>
        <dbReference type="EMBL" id="CAH8386603.1"/>
    </source>
</evidence>
<dbReference type="Proteomes" id="UP001642260">
    <property type="component" value="Unassembled WGS sequence"/>
</dbReference>
<protein>
    <submittedName>
        <fullName evidence="1">Uncharacterized protein</fullName>
    </submittedName>
</protein>
<comment type="caution">
    <text evidence="1">The sequence shown here is derived from an EMBL/GenBank/DDBJ whole genome shotgun (WGS) entry which is preliminary data.</text>
</comment>
<accession>A0ABC8LSZ6</accession>
<dbReference type="PANTHER" id="PTHR35460:SF1">
    <property type="entry name" value="TRNA LIGASE 1"/>
    <property type="match status" value="1"/>
</dbReference>
<dbReference type="EMBL" id="CAKOAT010712932">
    <property type="protein sequence ID" value="CAH8386603.1"/>
    <property type="molecule type" value="Genomic_DNA"/>
</dbReference>
<reference evidence="1 2" key="1">
    <citation type="submission" date="2022-03" db="EMBL/GenBank/DDBJ databases">
        <authorList>
            <person name="Macdonald S."/>
            <person name="Ahmed S."/>
            <person name="Newling K."/>
        </authorList>
    </citation>
    <scope>NUCLEOTIDE SEQUENCE [LARGE SCALE GENOMIC DNA]</scope>
</reference>
<organism evidence="1 2">
    <name type="scientific">Eruca vesicaria subsp. sativa</name>
    <name type="common">Garden rocket</name>
    <name type="synonym">Eruca sativa</name>
    <dbReference type="NCBI Taxonomy" id="29727"/>
    <lineage>
        <taxon>Eukaryota</taxon>
        <taxon>Viridiplantae</taxon>
        <taxon>Streptophyta</taxon>
        <taxon>Embryophyta</taxon>
        <taxon>Tracheophyta</taxon>
        <taxon>Spermatophyta</taxon>
        <taxon>Magnoliopsida</taxon>
        <taxon>eudicotyledons</taxon>
        <taxon>Gunneridae</taxon>
        <taxon>Pentapetalae</taxon>
        <taxon>rosids</taxon>
        <taxon>malvids</taxon>
        <taxon>Brassicales</taxon>
        <taxon>Brassicaceae</taxon>
        <taxon>Brassiceae</taxon>
        <taxon>Eruca</taxon>
    </lineage>
</organism>
<proteinExistence type="predicted"/>
<dbReference type="InterPro" id="IPR038837">
    <property type="entry name" value="tRNA_ligase_1"/>
</dbReference>
<name>A0ABC8LSZ6_ERUVS</name>